<dbReference type="EMBL" id="MF405918">
    <property type="protein sequence ID" value="QKU33840.1"/>
    <property type="molecule type" value="Genomic_DNA"/>
</dbReference>
<protein>
    <submittedName>
        <fullName evidence="1">Putative ORFan</fullName>
    </submittedName>
</protein>
<proteinExistence type="predicted"/>
<dbReference type="RefSeq" id="YP_010780448.1">
    <property type="nucleotide sequence ID" value="NC_075038.1"/>
</dbReference>
<dbReference type="KEGG" id="vg:80517139"/>
<accession>A0A6N1NGB4</accession>
<dbReference type="GeneID" id="80517139"/>
<organism evidence="1">
    <name type="scientific">Tupanvirus deep ocean</name>
    <dbReference type="NCBI Taxonomy" id="2126984"/>
    <lineage>
        <taxon>Viruses</taxon>
        <taxon>Varidnaviria</taxon>
        <taxon>Bamfordvirae</taxon>
        <taxon>Nucleocytoviricota</taxon>
        <taxon>Megaviricetes</taxon>
        <taxon>Imitervirales</taxon>
        <taxon>Mimiviridae</taxon>
        <taxon>Megamimivirinae</taxon>
        <taxon>Tupanvirus</taxon>
        <taxon>Tupanvirus altamarinense</taxon>
    </lineage>
</organism>
<evidence type="ECO:0000313" key="1">
    <source>
        <dbReference type="EMBL" id="QKU33840.1"/>
    </source>
</evidence>
<name>A0A6N1NGB4_9VIRU</name>
<sequence>MDNNKEDTVYKLKKMYHDHFVCDDFPDFESFKKCFDYCTLDKKNLVTKNNGSSKIFRNDIKKDQ</sequence>
<reference evidence="1" key="2">
    <citation type="journal article" date="2018" name="Nat. Commun.">
        <title>Tailed giant Tupanvirus possesses the most complete translational apparatus of the known virosphere.</title>
        <authorList>
            <person name="Abrahao J."/>
            <person name="Silva L."/>
            <person name="Silva L.S."/>
            <person name="Khalil J.Y.B."/>
            <person name="Rodrigues R."/>
            <person name="Arantes T."/>
            <person name="Assis F."/>
            <person name="Boratto P."/>
            <person name="Andrade M."/>
            <person name="Kroon E.G."/>
            <person name="Ribeiro B."/>
            <person name="Bergier I."/>
            <person name="Seligmann H."/>
            <person name="Ghigo E."/>
            <person name="Colson P."/>
            <person name="Levasseur A."/>
            <person name="Kroemer G."/>
            <person name="Raoult D."/>
            <person name="La Scola B."/>
        </authorList>
    </citation>
    <scope>NUCLEOTIDE SEQUENCE [LARGE SCALE GENOMIC DNA]</scope>
    <source>
        <strain evidence="1">Deep ocean</strain>
    </source>
</reference>
<reference evidence="1" key="1">
    <citation type="submission" date="2017-06" db="EMBL/GenBank/DDBJ databases">
        <authorList>
            <person name="Assis F.L."/>
            <person name="Abrahao J.S."/>
            <person name="Silva L."/>
            <person name="Khalil J.B."/>
            <person name="Rodrigues R."/>
            <person name="Silva L.S."/>
            <person name="Boratto P."/>
            <person name="Andrade M."/>
            <person name="Kroon E.G."/>
            <person name="Ribeiro B."/>
            <person name="Bergier I."/>
            <person name="Seligmann H."/>
            <person name="Ghigo E."/>
            <person name="Colson P."/>
            <person name="Levasseur A."/>
            <person name="Raoult D."/>
            <person name="Scola B.L."/>
        </authorList>
    </citation>
    <scope>NUCLEOTIDE SEQUENCE</scope>
    <source>
        <strain evidence="1">Deep ocean</strain>
    </source>
</reference>